<feature type="region of interest" description="Disordered" evidence="3">
    <location>
        <begin position="657"/>
        <end position="681"/>
    </location>
</feature>
<dbReference type="WBParaSite" id="PSAMB.scaffold5502size11546.g26749.t1">
    <property type="protein sequence ID" value="PSAMB.scaffold5502size11546.g26749.t1"/>
    <property type="gene ID" value="PSAMB.scaffold5502size11546.g26749"/>
</dbReference>
<sequence length="702" mass="76547">MSRSTPASKQVSTEKFKKPKNRIGHPAFGCSRRDKVTCVSLHSLCRELLPGATKRDSTAKKEKHVSYSADIDDHAGQQQSQAAKSWYEMPEGGMAGVGNEHVLINAVDQQILAAVQFGKKPKQPIDSSKLPRRRASDAYRFISHLMCAESSSTWLVPGEWSVGQLLTMVKTDSNDRRRDSDGFFALRLTVKACSLQELLKSVSEMKTKPPQSSPSTLQFFARHGGLAILAQHLQLYQPTGANMPSRMSNSTREGTSGSGMTAPPSAFTAYPTYGPTDIYDDFEFIDLPASTLAANQNVWGTYTVGQSLQKAGNRLNQAMGTAGLSPHVVVAFSVFLRLAGYAELLVTCDRQRSKRLLRLAMGVTSDHGRSSREGKQSSDGDALSLLSFVVLDQLYREKSASSAEGRAIRQASMDLGVIDILLVCLASFAHQTPRFPELRETGPVPEAVYLIEQLLRATNAAESNSSAMGGAQVATAPTSTANEERGPQFWAKGTGFGSGTTQQQWNVDLHVMKRKQDEDTVTCLLKVLASFIYPDSLSNKEASSTSTEDTSENDTEQSEAKLPPTFSTLLKRSCLVPTLSSYLRNDSVLDISRHVRVYESVMALVGALAMMDELTPLLSESESGQSLTTMLRRLHDCINIYLSKLTKEQLVHINENSSSATTPVEGLKGQDVTDDQSSSTEEGLLKLAPMIRHACALITESK</sequence>
<dbReference type="Proteomes" id="UP000887566">
    <property type="component" value="Unplaced"/>
</dbReference>
<feature type="compositionally biased region" description="Polar residues" evidence="3">
    <location>
        <begin position="241"/>
        <end position="259"/>
    </location>
</feature>
<dbReference type="AlphaFoldDB" id="A0A914WXR9"/>
<dbReference type="GO" id="GO:0016740">
    <property type="term" value="F:transferase activity"/>
    <property type="evidence" value="ECO:0007669"/>
    <property type="project" value="UniProtKB-KW"/>
</dbReference>
<reference evidence="5" key="1">
    <citation type="submission" date="2022-11" db="UniProtKB">
        <authorList>
            <consortium name="WormBaseParasite"/>
        </authorList>
    </citation>
    <scope>IDENTIFICATION</scope>
</reference>
<accession>A0A914WXR9</accession>
<dbReference type="GO" id="GO:0004869">
    <property type="term" value="F:cysteine-type endopeptidase inhibitor activity"/>
    <property type="evidence" value="ECO:0007669"/>
    <property type="project" value="TreeGrafter"/>
</dbReference>
<feature type="region of interest" description="Disordered" evidence="3">
    <location>
        <begin position="538"/>
        <end position="563"/>
    </location>
</feature>
<feature type="region of interest" description="Disordered" evidence="3">
    <location>
        <begin position="241"/>
        <end position="263"/>
    </location>
</feature>
<dbReference type="GO" id="GO:0043066">
    <property type="term" value="P:negative regulation of apoptotic process"/>
    <property type="evidence" value="ECO:0007669"/>
    <property type="project" value="TreeGrafter"/>
</dbReference>
<evidence type="ECO:0000313" key="5">
    <source>
        <dbReference type="WBParaSite" id="PSAMB.scaffold5502size11546.g26749.t1"/>
    </source>
</evidence>
<proteinExistence type="predicted"/>
<dbReference type="PANTHER" id="PTHR46116:SF39">
    <property type="entry name" value="BACULOVIRAL IAP REPEAT-CONTAINING PROTEIN 6"/>
    <property type="match status" value="1"/>
</dbReference>
<evidence type="ECO:0000256" key="1">
    <source>
        <dbReference type="ARBA" id="ARBA00022679"/>
    </source>
</evidence>
<evidence type="ECO:0000256" key="3">
    <source>
        <dbReference type="SAM" id="MobiDB-lite"/>
    </source>
</evidence>
<evidence type="ECO:0000313" key="4">
    <source>
        <dbReference type="Proteomes" id="UP000887566"/>
    </source>
</evidence>
<keyword evidence="1" id="KW-0808">Transferase</keyword>
<organism evidence="4 5">
    <name type="scientific">Plectus sambesii</name>
    <dbReference type="NCBI Taxonomy" id="2011161"/>
    <lineage>
        <taxon>Eukaryota</taxon>
        <taxon>Metazoa</taxon>
        <taxon>Ecdysozoa</taxon>
        <taxon>Nematoda</taxon>
        <taxon>Chromadorea</taxon>
        <taxon>Plectida</taxon>
        <taxon>Plectina</taxon>
        <taxon>Plectoidea</taxon>
        <taxon>Plectidae</taxon>
        <taxon>Plectus</taxon>
    </lineage>
</organism>
<protein>
    <submittedName>
        <fullName evidence="5">Uncharacterized protein</fullName>
    </submittedName>
</protein>
<dbReference type="GO" id="GO:0005634">
    <property type="term" value="C:nucleus"/>
    <property type="evidence" value="ECO:0007669"/>
    <property type="project" value="TreeGrafter"/>
</dbReference>
<keyword evidence="2" id="KW-0833">Ubl conjugation pathway</keyword>
<evidence type="ECO:0000256" key="2">
    <source>
        <dbReference type="ARBA" id="ARBA00022786"/>
    </source>
</evidence>
<name>A0A914WXR9_9BILA</name>
<feature type="region of interest" description="Disordered" evidence="3">
    <location>
        <begin position="1"/>
        <end position="20"/>
    </location>
</feature>
<keyword evidence="4" id="KW-1185">Reference proteome</keyword>
<dbReference type="PANTHER" id="PTHR46116">
    <property type="entry name" value="(E3-INDEPENDENT) E2 UBIQUITIN-CONJUGATING ENZYME"/>
    <property type="match status" value="1"/>
</dbReference>
<feature type="compositionally biased region" description="Polar residues" evidence="3">
    <location>
        <begin position="1"/>
        <end position="13"/>
    </location>
</feature>